<proteinExistence type="predicted"/>
<evidence type="ECO:0000313" key="2">
    <source>
        <dbReference type="EMBL" id="MCN9243290.1"/>
    </source>
</evidence>
<comment type="caution">
    <text evidence="2">The sequence shown here is derived from an EMBL/GenBank/DDBJ whole genome shotgun (WGS) entry which is preliminary data.</text>
</comment>
<dbReference type="EMBL" id="JAMWMR010000020">
    <property type="protein sequence ID" value="MCN9243290.1"/>
    <property type="molecule type" value="Genomic_DNA"/>
</dbReference>
<dbReference type="SUPFAM" id="SSF47413">
    <property type="entry name" value="lambda repressor-like DNA-binding domains"/>
    <property type="match status" value="1"/>
</dbReference>
<organism evidence="2 3">
    <name type="scientific">Streptomyces macrolidinus</name>
    <dbReference type="NCBI Taxonomy" id="2952607"/>
    <lineage>
        <taxon>Bacteria</taxon>
        <taxon>Bacillati</taxon>
        <taxon>Actinomycetota</taxon>
        <taxon>Actinomycetes</taxon>
        <taxon>Kitasatosporales</taxon>
        <taxon>Streptomycetaceae</taxon>
        <taxon>Streptomyces</taxon>
    </lineage>
</organism>
<dbReference type="InterPro" id="IPR043917">
    <property type="entry name" value="DUF5753"/>
</dbReference>
<dbReference type="Proteomes" id="UP001523219">
    <property type="component" value="Unassembled WGS sequence"/>
</dbReference>
<dbReference type="SMART" id="SM00530">
    <property type="entry name" value="HTH_XRE"/>
    <property type="match status" value="1"/>
</dbReference>
<name>A0ABT0ZI80_9ACTN</name>
<dbReference type="InterPro" id="IPR010982">
    <property type="entry name" value="Lambda_DNA-bd_dom_sf"/>
</dbReference>
<gene>
    <name evidence="2" type="ORF">NGF19_21305</name>
</gene>
<dbReference type="Gene3D" id="1.10.260.40">
    <property type="entry name" value="lambda repressor-like DNA-binding domains"/>
    <property type="match status" value="1"/>
</dbReference>
<dbReference type="CDD" id="cd00093">
    <property type="entry name" value="HTH_XRE"/>
    <property type="match status" value="1"/>
</dbReference>
<accession>A0ABT0ZI80</accession>
<protein>
    <submittedName>
        <fullName evidence="2">Helix-turn-helix domain-containing protein</fullName>
    </submittedName>
</protein>
<keyword evidence="3" id="KW-1185">Reference proteome</keyword>
<dbReference type="Pfam" id="PF19054">
    <property type="entry name" value="DUF5753"/>
    <property type="match status" value="1"/>
</dbReference>
<feature type="domain" description="HTH cro/C1-type" evidence="1">
    <location>
        <begin position="18"/>
        <end position="72"/>
    </location>
</feature>
<reference evidence="2 3" key="1">
    <citation type="submission" date="2022-05" db="EMBL/GenBank/DDBJ databases">
        <title>Streptomyces sp. nov. RY43-2 isolated from soil of a peat swamp forest.</title>
        <authorList>
            <person name="Kanchanasin P."/>
            <person name="Tanasupawat S."/>
            <person name="Phongsopitanun W."/>
        </authorList>
    </citation>
    <scope>NUCLEOTIDE SEQUENCE [LARGE SCALE GENOMIC DNA]</scope>
    <source>
        <strain evidence="2 3">RY43-2</strain>
    </source>
</reference>
<dbReference type="InterPro" id="IPR001387">
    <property type="entry name" value="Cro/C1-type_HTH"/>
</dbReference>
<dbReference type="PROSITE" id="PS50943">
    <property type="entry name" value="HTH_CROC1"/>
    <property type="match status" value="1"/>
</dbReference>
<sequence length="293" mass="32293">MPAGGRPTVRSRRLGTALRQYRHAAKLDQPQAAEVIASSQARISRVESGHATPRVIEVRLLLDAYGITDPEVRAKLEELAKNSKNRGWWLEHAEHLRPDYVDHIALEDDATYIREWQPVMVPGLLQTPAYAEAVIAGGPHCIDPERVDQLVKVRVGRQTKIEEGGASYTVILWEAVVAHPLVNVEIHQEQLSAILEIGQRKNVTVQVLPFSAGVLAGYSSGFYSFSFDEEPTVQAVAMDNLRGTSVLEGAKDLAAYANAYDLLRSSALAPDASAKLIRSILRSLKEDTPWSRS</sequence>
<dbReference type="Pfam" id="PF13560">
    <property type="entry name" value="HTH_31"/>
    <property type="match status" value="1"/>
</dbReference>
<evidence type="ECO:0000313" key="3">
    <source>
        <dbReference type="Proteomes" id="UP001523219"/>
    </source>
</evidence>
<evidence type="ECO:0000259" key="1">
    <source>
        <dbReference type="PROSITE" id="PS50943"/>
    </source>
</evidence>
<dbReference type="RefSeq" id="WP_252426664.1">
    <property type="nucleotide sequence ID" value="NZ_JAMWMR010000020.1"/>
</dbReference>